<dbReference type="Proteomes" id="UP000248745">
    <property type="component" value="Unassembled WGS sequence"/>
</dbReference>
<dbReference type="RefSeq" id="WP_110999622.1">
    <property type="nucleotide sequence ID" value="NZ_QKTW01000019.1"/>
</dbReference>
<feature type="chain" id="PRO_5016178795" description="Secretion system C-terminal sorting domain-containing protein" evidence="1">
    <location>
        <begin position="26"/>
        <end position="1595"/>
    </location>
</feature>
<dbReference type="NCBIfam" id="TIGR04183">
    <property type="entry name" value="Por_Secre_tail"/>
    <property type="match status" value="1"/>
</dbReference>
<protein>
    <recommendedName>
        <fullName evidence="2">Secretion system C-terminal sorting domain-containing protein</fullName>
    </recommendedName>
</protein>
<evidence type="ECO:0000256" key="1">
    <source>
        <dbReference type="SAM" id="SignalP"/>
    </source>
</evidence>
<keyword evidence="4" id="KW-1185">Reference proteome</keyword>
<evidence type="ECO:0000259" key="2">
    <source>
        <dbReference type="Pfam" id="PF18962"/>
    </source>
</evidence>
<reference evidence="3 4" key="1">
    <citation type="submission" date="2018-06" db="EMBL/GenBank/DDBJ databases">
        <title>Mucibacter soli gen. nov., sp. nov., a new member of the family Chitinophagaceae producing mucin.</title>
        <authorList>
            <person name="Kim M.-K."/>
            <person name="Park S."/>
            <person name="Kim T.-S."/>
            <person name="Joung Y."/>
            <person name="Han J.-H."/>
            <person name="Kim S.B."/>
        </authorList>
    </citation>
    <scope>NUCLEOTIDE SEQUENCE [LARGE SCALE GENOMIC DNA]</scope>
    <source>
        <strain evidence="3 4">R1-15</strain>
    </source>
</reference>
<sequence>MVRKKHMNRLALLALGCVAGVSAKAQLSGTYSIPSATYPTIASVVTALNTQGVGTGGAIINITAGTLETAPAGGYILGSTALNASLTAVTPLVINGNNSTITAGIGTGNADAIFTLSGTDYVTINGLNLNESATNTTNTTLMEWGYNFVKKNNVAPFDGCQNNLIQNCSITLNAANTATCGIRLAHSVPGTNTVLAVTGALTSDANSSNRFWGNTITNTDTAISMRGMNSPGRFDYDNRVGSNTAGQGNTIVIGGGSFGSVAGVHAVYDSVLTFHNNQFSVSPFQTLPAGTVTMAMISTGTGRGDLSIRNNQFNISWQMQSGALFTGTFYAVRNDNFLGSVLGTGHSDINAKFAFTGNSMTGTDTFATSGGCYGLYNGANDWNIDSISNNTFSNIYWSSPLKTTSTGFLRCINETGSNTSAGTHKFQTIMNNTFTNLYKQGVVASGSNNDLTAIESGGNQATSGLYTVMYNKMTNCSANNTVKFTNTGNAVQANLLNPTGQVFIHKYNKMDRVQALGTSAVTTHNSGYGSKGSEMAFDTVTNCRVNTGTFSGPSKSFNGSIHDCYVAFDTTGGGFFTGIALSNGNVNNTCYNNTVTKLVVIGTNTAFAQIIGISGVGGYGSCTIYNNTVSDFSAPTWSNSSSQPTSIWGFFLTSGNYTANANFYYNTVKLNMSSTGANFGVVGVGFGDNLASLDMRNNIVNVNCLPKGLGIVAAVQKANNTNGNLPPTIITNTTGSNIYYVPNSAYCFYYAEGGSIAAMNTFGPMSDPNFNITCLSTYKQWMGQRERTSYYEDNLSAVTGYPGLYAPTSNSYAESVGSPITVPPITVDQLGVTRPATSDAGALQFNGILKDKNAPIIQYAPLPVTTLCVTTAPTLSASIYDATGVNTTATNGPRMYYKKASEADVFGGANTAAVNGWKYVNGTNTSGTNFTFTPDYSLLTGLPVAGDSIVYFVIAEDIVTPANVGATTVAFPTTFCPTSVVLPATASPTQSVTVKNAYTILAPVSPILSPAGAILCNNGGSVKITAAGIATAPTLATLGTDSTFNQLSDDNSPLDGQQYNHRQQMIYTAAELTAQGMTAGVKISAVAVSVGYHYGLFSLDTVMVGLGLTTAGTLSPGNWLPVTQLFKKTVPVTVGMNAYTLNTPFTWDGTSNLVVEICSQKSSGIKSAGVFNTLTPAVMDMYYSDANNGNGGFISYDTLVAHSVTNVAQNFTSSYRPNIQLTFGAPKPISWSPVTGLYKDSMHTIPMTTADTNRVVWAAPTAQTSYTVSSILSGCNSAPSVPSVITPIAGAASFTPSGAVAACDSVKLHMLPAVNLNYQWQKAGANIAGATDSVYSVTSSGNYRAFVTTATPGCTDTSAVSAVTINASPVAIITPGGMQACDSVKHVANTGTGIQYVWQKYGVNITGATSASYTATASGNYRVYEVTAAGCSDTSAVITDTINISPMPIIQVNGFILSTNTVYNGYQWNLNGQPIAGATSNTYLAVQDGNYSLTVTSDHGCIGTSADSVITGLGVTNIQMNHIKVYPNPASSTVRIDSPVPVNVTLHAIDGKVMLTKENATSIDVSTLASGTYLLRISNLEGVLIGYDKITISRN</sequence>
<dbReference type="EMBL" id="QKTW01000019">
    <property type="protein sequence ID" value="PZF72107.1"/>
    <property type="molecule type" value="Genomic_DNA"/>
</dbReference>
<evidence type="ECO:0000313" key="3">
    <source>
        <dbReference type="EMBL" id="PZF72107.1"/>
    </source>
</evidence>
<accession>A0A2W2B812</accession>
<comment type="caution">
    <text evidence="3">The sequence shown here is derived from an EMBL/GenBank/DDBJ whole genome shotgun (WGS) entry which is preliminary data.</text>
</comment>
<dbReference type="OrthoDB" id="9805017at2"/>
<evidence type="ECO:0000313" key="4">
    <source>
        <dbReference type="Proteomes" id="UP000248745"/>
    </source>
</evidence>
<keyword evidence="1" id="KW-0732">Signal</keyword>
<feature type="signal peptide" evidence="1">
    <location>
        <begin position="1"/>
        <end position="25"/>
    </location>
</feature>
<organism evidence="3 4">
    <name type="scientific">Taibaiella soli</name>
    <dbReference type="NCBI Taxonomy" id="1649169"/>
    <lineage>
        <taxon>Bacteria</taxon>
        <taxon>Pseudomonadati</taxon>
        <taxon>Bacteroidota</taxon>
        <taxon>Chitinophagia</taxon>
        <taxon>Chitinophagales</taxon>
        <taxon>Chitinophagaceae</taxon>
        <taxon>Taibaiella</taxon>
    </lineage>
</organism>
<feature type="domain" description="Secretion system C-terminal sorting" evidence="2">
    <location>
        <begin position="1525"/>
        <end position="1582"/>
    </location>
</feature>
<dbReference type="Pfam" id="PF18962">
    <property type="entry name" value="Por_Secre_tail"/>
    <property type="match status" value="1"/>
</dbReference>
<name>A0A2W2B812_9BACT</name>
<proteinExistence type="predicted"/>
<gene>
    <name evidence="3" type="ORF">DN068_14320</name>
</gene>
<dbReference type="InterPro" id="IPR026444">
    <property type="entry name" value="Secre_tail"/>
</dbReference>